<evidence type="ECO:0000256" key="3">
    <source>
        <dbReference type="ARBA" id="ARBA00022630"/>
    </source>
</evidence>
<name>A0AAE3IWK5_9RHOB</name>
<dbReference type="InterPro" id="IPR003374">
    <property type="entry name" value="ApbE-like_sf"/>
</dbReference>
<keyword evidence="12" id="KW-0732">Signal</keyword>
<comment type="caution">
    <text evidence="13">The sequence shown here is derived from an EMBL/GenBank/DDBJ whole genome shotgun (WGS) entry which is preliminary data.</text>
</comment>
<evidence type="ECO:0000256" key="5">
    <source>
        <dbReference type="ARBA" id="ARBA00022723"/>
    </source>
</evidence>
<evidence type="ECO:0000256" key="1">
    <source>
        <dbReference type="ARBA" id="ARBA00011955"/>
    </source>
</evidence>
<proteinExistence type="inferred from homology"/>
<feature type="binding site" evidence="11">
    <location>
        <position position="167"/>
    </location>
    <ligand>
        <name>Mg(2+)</name>
        <dbReference type="ChEBI" id="CHEBI:18420"/>
    </ligand>
</feature>
<evidence type="ECO:0000313" key="13">
    <source>
        <dbReference type="EMBL" id="MCV6823413.1"/>
    </source>
</evidence>
<comment type="cofactor">
    <cofactor evidence="11">
        <name>Mg(2+)</name>
        <dbReference type="ChEBI" id="CHEBI:18420"/>
    </cofactor>
    <cofactor evidence="11">
        <name>Mn(2+)</name>
        <dbReference type="ChEBI" id="CHEBI:29035"/>
    </cofactor>
    <text evidence="11">Magnesium. Can also use manganese.</text>
</comment>
<comment type="catalytic activity">
    <reaction evidence="9 10">
        <text>L-threonyl-[protein] + FAD = FMN-L-threonyl-[protein] + AMP + H(+)</text>
        <dbReference type="Rhea" id="RHEA:36847"/>
        <dbReference type="Rhea" id="RHEA-COMP:11060"/>
        <dbReference type="Rhea" id="RHEA-COMP:11061"/>
        <dbReference type="ChEBI" id="CHEBI:15378"/>
        <dbReference type="ChEBI" id="CHEBI:30013"/>
        <dbReference type="ChEBI" id="CHEBI:57692"/>
        <dbReference type="ChEBI" id="CHEBI:74257"/>
        <dbReference type="ChEBI" id="CHEBI:456215"/>
        <dbReference type="EC" id="2.7.1.180"/>
    </reaction>
</comment>
<keyword evidence="3 10" id="KW-0285">Flavoprotein</keyword>
<keyword evidence="5 10" id="KW-0479">Metal-binding</keyword>
<dbReference type="EMBL" id="JAOYFC010000001">
    <property type="protein sequence ID" value="MCV6823413.1"/>
    <property type="molecule type" value="Genomic_DNA"/>
</dbReference>
<dbReference type="RefSeq" id="WP_263952259.1">
    <property type="nucleotide sequence ID" value="NZ_JAOYFC010000001.1"/>
</dbReference>
<dbReference type="SUPFAM" id="SSF143631">
    <property type="entry name" value="ApbE-like"/>
    <property type="match status" value="1"/>
</dbReference>
<evidence type="ECO:0000256" key="2">
    <source>
        <dbReference type="ARBA" id="ARBA00016337"/>
    </source>
</evidence>
<dbReference type="PANTHER" id="PTHR30040">
    <property type="entry name" value="THIAMINE BIOSYNTHESIS LIPOPROTEIN APBE"/>
    <property type="match status" value="1"/>
</dbReference>
<dbReference type="GO" id="GO:0016740">
    <property type="term" value="F:transferase activity"/>
    <property type="evidence" value="ECO:0007669"/>
    <property type="project" value="UniProtKB-UniRule"/>
</dbReference>
<comment type="similarity">
    <text evidence="10">Belongs to the ApbE family.</text>
</comment>
<evidence type="ECO:0000256" key="9">
    <source>
        <dbReference type="ARBA" id="ARBA00048540"/>
    </source>
</evidence>
<feature type="chain" id="PRO_5042283055" description="FAD:protein FMN transferase" evidence="12">
    <location>
        <begin position="26"/>
        <end position="293"/>
    </location>
</feature>
<keyword evidence="6 10" id="KW-0274">FAD</keyword>
<dbReference type="PANTHER" id="PTHR30040:SF2">
    <property type="entry name" value="FAD:PROTEIN FMN TRANSFERASE"/>
    <property type="match status" value="1"/>
</dbReference>
<dbReference type="PIRSF" id="PIRSF006268">
    <property type="entry name" value="ApbE"/>
    <property type="match status" value="1"/>
</dbReference>
<feature type="binding site" evidence="11">
    <location>
        <position position="263"/>
    </location>
    <ligand>
        <name>Mg(2+)</name>
        <dbReference type="ChEBI" id="CHEBI:18420"/>
    </ligand>
</feature>
<dbReference type="Proteomes" id="UP001208041">
    <property type="component" value="Unassembled WGS sequence"/>
</dbReference>
<evidence type="ECO:0000256" key="8">
    <source>
        <dbReference type="ARBA" id="ARBA00031306"/>
    </source>
</evidence>
<gene>
    <name evidence="13" type="ORF">OH136_02495</name>
</gene>
<evidence type="ECO:0000256" key="4">
    <source>
        <dbReference type="ARBA" id="ARBA00022679"/>
    </source>
</evidence>
<sequence length="293" mass="31226">MITRRRMLSILAGATALPLAGTATANTQTWRGVALGAEARIVLDHPKAETLLPLAVSEIHRLEHIFSLYQNYSELSRLNRQGKLTAPSQEMVELLSIVGHVHTQTEGAFDPTIQPLWALYAQSYAKGAAPTEAEIQTARSITGWNNIRFDSAQVSFNKLGMALTLNGIAQGYIADKVAALLRANGVHEALVNTGEIVGLGDWPVQTPAERLALSNQAVATSAIRGTGFDQAGKVGHILDPRTGLPATENNTVSVLSQSAAIADGLSTGFCILPRDKVEAAIRNMPDGSRVIFG</sequence>
<dbReference type="AlphaFoldDB" id="A0AAE3IWK5"/>
<evidence type="ECO:0000256" key="6">
    <source>
        <dbReference type="ARBA" id="ARBA00022827"/>
    </source>
</evidence>
<evidence type="ECO:0000256" key="10">
    <source>
        <dbReference type="PIRNR" id="PIRNR006268"/>
    </source>
</evidence>
<dbReference type="Pfam" id="PF02424">
    <property type="entry name" value="ApbE"/>
    <property type="match status" value="1"/>
</dbReference>
<keyword evidence="7 10" id="KW-0460">Magnesium</keyword>
<dbReference type="InterPro" id="IPR024932">
    <property type="entry name" value="ApbE"/>
</dbReference>
<evidence type="ECO:0000256" key="7">
    <source>
        <dbReference type="ARBA" id="ARBA00022842"/>
    </source>
</evidence>
<feature type="binding site" evidence="11">
    <location>
        <position position="267"/>
    </location>
    <ligand>
        <name>Mg(2+)</name>
        <dbReference type="ChEBI" id="CHEBI:18420"/>
    </ligand>
</feature>
<evidence type="ECO:0000313" key="14">
    <source>
        <dbReference type="Proteomes" id="UP001208041"/>
    </source>
</evidence>
<dbReference type="Gene3D" id="3.10.520.10">
    <property type="entry name" value="ApbE-like domains"/>
    <property type="match status" value="1"/>
</dbReference>
<dbReference type="EC" id="2.7.1.180" evidence="1 10"/>
<keyword evidence="4 10" id="KW-0808">Transferase</keyword>
<accession>A0AAE3IWK5</accession>
<evidence type="ECO:0000256" key="11">
    <source>
        <dbReference type="PIRSR" id="PIRSR006268-2"/>
    </source>
</evidence>
<organism evidence="13 14">
    <name type="scientific">Halocynthiibacter halioticoli</name>
    <dbReference type="NCBI Taxonomy" id="2986804"/>
    <lineage>
        <taxon>Bacteria</taxon>
        <taxon>Pseudomonadati</taxon>
        <taxon>Pseudomonadota</taxon>
        <taxon>Alphaproteobacteria</taxon>
        <taxon>Rhodobacterales</taxon>
        <taxon>Paracoccaceae</taxon>
        <taxon>Halocynthiibacter</taxon>
    </lineage>
</organism>
<protein>
    <recommendedName>
        <fullName evidence="2 10">FAD:protein FMN transferase</fullName>
        <ecNumber evidence="1 10">2.7.1.180</ecNumber>
    </recommendedName>
    <alternativeName>
        <fullName evidence="8 10">Flavin transferase</fullName>
    </alternativeName>
</protein>
<keyword evidence="14" id="KW-1185">Reference proteome</keyword>
<evidence type="ECO:0000256" key="12">
    <source>
        <dbReference type="SAM" id="SignalP"/>
    </source>
</evidence>
<dbReference type="GO" id="GO:0046872">
    <property type="term" value="F:metal ion binding"/>
    <property type="evidence" value="ECO:0007669"/>
    <property type="project" value="UniProtKB-UniRule"/>
</dbReference>
<feature type="signal peptide" evidence="12">
    <location>
        <begin position="1"/>
        <end position="25"/>
    </location>
</feature>
<reference evidence="13" key="1">
    <citation type="submission" date="2022-10" db="EMBL/GenBank/DDBJ databases">
        <authorList>
            <person name="Yue Y."/>
        </authorList>
    </citation>
    <scope>NUCLEOTIDE SEQUENCE</scope>
    <source>
        <strain evidence="13">Z654</strain>
    </source>
</reference>